<comment type="caution">
    <text evidence="1">The sequence shown here is derived from an EMBL/GenBank/DDBJ whole genome shotgun (WGS) entry which is preliminary data.</text>
</comment>
<organism evidence="1 2">
    <name type="scientific">Zophobas morio</name>
    <dbReference type="NCBI Taxonomy" id="2755281"/>
    <lineage>
        <taxon>Eukaryota</taxon>
        <taxon>Metazoa</taxon>
        <taxon>Ecdysozoa</taxon>
        <taxon>Arthropoda</taxon>
        <taxon>Hexapoda</taxon>
        <taxon>Insecta</taxon>
        <taxon>Pterygota</taxon>
        <taxon>Neoptera</taxon>
        <taxon>Endopterygota</taxon>
        <taxon>Coleoptera</taxon>
        <taxon>Polyphaga</taxon>
        <taxon>Cucujiformia</taxon>
        <taxon>Tenebrionidae</taxon>
        <taxon>Zophobas</taxon>
    </lineage>
</organism>
<gene>
    <name evidence="1" type="ORF">Zmor_008031</name>
</gene>
<dbReference type="AlphaFoldDB" id="A0AA38ITZ3"/>
<name>A0AA38ITZ3_9CUCU</name>
<dbReference type="EMBL" id="JALNTZ010000002">
    <property type="protein sequence ID" value="KAJ3663808.1"/>
    <property type="molecule type" value="Genomic_DNA"/>
</dbReference>
<evidence type="ECO:0000313" key="1">
    <source>
        <dbReference type="EMBL" id="KAJ3663808.1"/>
    </source>
</evidence>
<protein>
    <submittedName>
        <fullName evidence="1">Uncharacterized protein</fullName>
    </submittedName>
</protein>
<dbReference type="Proteomes" id="UP001168821">
    <property type="component" value="Unassembled WGS sequence"/>
</dbReference>
<evidence type="ECO:0000313" key="2">
    <source>
        <dbReference type="Proteomes" id="UP001168821"/>
    </source>
</evidence>
<proteinExistence type="predicted"/>
<keyword evidence="2" id="KW-1185">Reference proteome</keyword>
<accession>A0AA38ITZ3</accession>
<reference evidence="1" key="1">
    <citation type="journal article" date="2023" name="G3 (Bethesda)">
        <title>Whole genome assemblies of Zophobas morio and Tenebrio molitor.</title>
        <authorList>
            <person name="Kaur S."/>
            <person name="Stinson S.A."/>
            <person name="diCenzo G.C."/>
        </authorList>
    </citation>
    <scope>NUCLEOTIDE SEQUENCE</scope>
    <source>
        <strain evidence="1">QUZm001</strain>
    </source>
</reference>
<sequence>MEAGIPKGRLDTVSPLICRYQECKDQREWAMKSPGTGPKCIRVICIQIEDYARRALFPPSRLSAHAGSCFSIPRNYLLIRREAWN</sequence>